<organism evidence="1 2">
    <name type="scientific">Daucus carota subsp. sativus</name>
    <name type="common">Carrot</name>
    <dbReference type="NCBI Taxonomy" id="79200"/>
    <lineage>
        <taxon>Eukaryota</taxon>
        <taxon>Viridiplantae</taxon>
        <taxon>Streptophyta</taxon>
        <taxon>Embryophyta</taxon>
        <taxon>Tracheophyta</taxon>
        <taxon>Spermatophyta</taxon>
        <taxon>Magnoliopsida</taxon>
        <taxon>eudicotyledons</taxon>
        <taxon>Gunneridae</taxon>
        <taxon>Pentapetalae</taxon>
        <taxon>asterids</taxon>
        <taxon>campanulids</taxon>
        <taxon>Apiales</taxon>
        <taxon>Apiaceae</taxon>
        <taxon>Apioideae</taxon>
        <taxon>Scandiceae</taxon>
        <taxon>Daucinae</taxon>
        <taxon>Daucus</taxon>
        <taxon>Daucus sect. Daucus</taxon>
    </lineage>
</organism>
<evidence type="ECO:0000313" key="1">
    <source>
        <dbReference type="EMBL" id="WOH01839.1"/>
    </source>
</evidence>
<name>A0A164Z4C4_DAUCS</name>
<reference evidence="1" key="2">
    <citation type="submission" date="2022-03" db="EMBL/GenBank/DDBJ databases">
        <title>Draft title - Genomic analysis of global carrot germplasm unveils the trajectory of domestication and the origin of high carotenoid orange carrot.</title>
        <authorList>
            <person name="Iorizzo M."/>
            <person name="Ellison S."/>
            <person name="Senalik D."/>
            <person name="Macko-Podgorni A."/>
            <person name="Grzebelus D."/>
            <person name="Bostan H."/>
            <person name="Rolling W."/>
            <person name="Curaba J."/>
            <person name="Simon P."/>
        </authorList>
    </citation>
    <scope>NUCLEOTIDE SEQUENCE</scope>
    <source>
        <tissue evidence="1">Leaf</tissue>
    </source>
</reference>
<dbReference type="EMBL" id="CP093347">
    <property type="protein sequence ID" value="WOH01839.1"/>
    <property type="molecule type" value="Genomic_DNA"/>
</dbReference>
<dbReference type="Gene3D" id="3.30.160.60">
    <property type="entry name" value="Classic Zinc Finger"/>
    <property type="match status" value="1"/>
</dbReference>
<proteinExistence type="predicted"/>
<protein>
    <submittedName>
        <fullName evidence="1">Uncharacterized protein</fullName>
    </submittedName>
</protein>
<dbReference type="AlphaFoldDB" id="A0A164Z4C4"/>
<dbReference type="PANTHER" id="PTHR45730:SF108">
    <property type="entry name" value="PROTEIN LATE FLOWERING"/>
    <property type="match status" value="1"/>
</dbReference>
<dbReference type="PANTHER" id="PTHR45730">
    <property type="entry name" value="ZINC FINGER PROTEIN JAGGED"/>
    <property type="match status" value="1"/>
</dbReference>
<dbReference type="GO" id="GO:0003700">
    <property type="term" value="F:DNA-binding transcription factor activity"/>
    <property type="evidence" value="ECO:0007669"/>
    <property type="project" value="InterPro"/>
</dbReference>
<dbReference type="InterPro" id="IPR045320">
    <property type="entry name" value="JAGGED/SL1-like"/>
</dbReference>
<dbReference type="PROSITE" id="PS50157">
    <property type="entry name" value="ZINC_FINGER_C2H2_2"/>
    <property type="match status" value="1"/>
</dbReference>
<dbReference type="SUPFAM" id="SSF57667">
    <property type="entry name" value="beta-beta-alpha zinc fingers"/>
    <property type="match status" value="1"/>
</dbReference>
<keyword evidence="2" id="KW-1185">Reference proteome</keyword>
<dbReference type="OrthoDB" id="1915958at2759"/>
<gene>
    <name evidence="1" type="ORF">DCAR_0521225</name>
</gene>
<dbReference type="InterPro" id="IPR013087">
    <property type="entry name" value="Znf_C2H2_type"/>
</dbReference>
<evidence type="ECO:0000313" key="2">
    <source>
        <dbReference type="Proteomes" id="UP000077755"/>
    </source>
</evidence>
<reference evidence="1" key="1">
    <citation type="journal article" date="2016" name="Nat. Genet.">
        <title>A high-quality carrot genome assembly provides new insights into carotenoid accumulation and asterid genome evolution.</title>
        <authorList>
            <person name="Iorizzo M."/>
            <person name="Ellison S."/>
            <person name="Senalik D."/>
            <person name="Zeng P."/>
            <person name="Satapoomin P."/>
            <person name="Huang J."/>
            <person name="Bowman M."/>
            <person name="Iovene M."/>
            <person name="Sanseverino W."/>
            <person name="Cavagnaro P."/>
            <person name="Yildiz M."/>
            <person name="Macko-Podgorni A."/>
            <person name="Moranska E."/>
            <person name="Grzebelus E."/>
            <person name="Grzebelus D."/>
            <person name="Ashrafi H."/>
            <person name="Zheng Z."/>
            <person name="Cheng S."/>
            <person name="Spooner D."/>
            <person name="Van Deynze A."/>
            <person name="Simon P."/>
        </authorList>
    </citation>
    <scope>NUCLEOTIDE SEQUENCE</scope>
    <source>
        <tissue evidence="1">Leaf</tissue>
    </source>
</reference>
<accession>A0A164Z4C4</accession>
<dbReference type="OMA" id="FNWQRSI"/>
<dbReference type="PROSITE" id="PS00028">
    <property type="entry name" value="ZINC_FINGER_C2H2_1"/>
    <property type="match status" value="1"/>
</dbReference>
<dbReference type="Proteomes" id="UP000077755">
    <property type="component" value="Chromosome 5"/>
</dbReference>
<dbReference type="Gramene" id="KZM95307">
    <property type="protein sequence ID" value="KZM95307"/>
    <property type="gene ID" value="DCAR_018549"/>
</dbReference>
<dbReference type="InterPro" id="IPR036236">
    <property type="entry name" value="Znf_C2H2_sf"/>
</dbReference>
<sequence length="183" mass="20361">MDGENIHNTAEDSTAAGAARSFPCLFCSRKFHSSQALGGHQNAHKKERTAARKAKRASSTYNLASTFQTPPLFFTPNHQFGLLNPSLYITAHAANLCALPSPPFSDRLVSNAGAPRFENLVFYRGNYMNNNSYQFEDDDQQSLMNWQRNGFVKESSSQNRLVSTSGNNDSVVRDQKLDLSLHL</sequence>